<dbReference type="Pfam" id="PF00175">
    <property type="entry name" value="NAD_binding_1"/>
    <property type="match status" value="1"/>
</dbReference>
<dbReference type="OrthoDB" id="9806195at2"/>
<dbReference type="Pfam" id="PF00970">
    <property type="entry name" value="FAD_binding_6"/>
    <property type="match status" value="1"/>
</dbReference>
<dbReference type="Pfam" id="PF00111">
    <property type="entry name" value="Fer2"/>
    <property type="match status" value="1"/>
</dbReference>
<evidence type="ECO:0000313" key="4">
    <source>
        <dbReference type="Proteomes" id="UP000002770"/>
    </source>
</evidence>
<dbReference type="InterPro" id="IPR050415">
    <property type="entry name" value="MRET"/>
</dbReference>
<feature type="domain" description="2Fe-2S ferredoxin-type" evidence="1">
    <location>
        <begin position="3"/>
        <end position="88"/>
    </location>
</feature>
<accession>G9ENC0</accession>
<dbReference type="SUPFAM" id="SSF63380">
    <property type="entry name" value="Riboflavin synthase domain-like"/>
    <property type="match status" value="1"/>
</dbReference>
<dbReference type="InterPro" id="IPR017927">
    <property type="entry name" value="FAD-bd_FR_type"/>
</dbReference>
<dbReference type="GO" id="GO:0016491">
    <property type="term" value="F:oxidoreductase activity"/>
    <property type="evidence" value="ECO:0007669"/>
    <property type="project" value="InterPro"/>
</dbReference>
<dbReference type="Gene3D" id="3.40.50.80">
    <property type="entry name" value="Nucleotide-binding domain of ferredoxin-NADP reductase (FNR) module"/>
    <property type="match status" value="1"/>
</dbReference>
<name>G9ENC0_9GAMM</name>
<dbReference type="InterPro" id="IPR001433">
    <property type="entry name" value="OxRdtase_FAD/NAD-bd"/>
</dbReference>
<sequence length="322" mass="35668">MTYNVKINPAGIIYKALKNKTILDGALENKLFLEYSCKKGNCNLCEASLLSGSVKNEHGEVISSGKFLTCSSYAETNISLNASYCPELANIESMTLPCKVDKLAIKADDIAILTLRIPPTSAFNYLPGQYIDLSYQGVKRSYSLANIKENSLIELHIRLLPNGEFSQLLKNISLNQLMRIEGPKGTFFIRETTNPIILLAGGTGFAPIKAMAEGLISAGSSREIFIYWGMTEAKRFYTDVASNWAKEFKNIKYIPVVSGNDESWKGRFGLVHEAVLEDFSSLSRYEVYACGSPNLIDKAKELFLQEGLNPDNFYADAFVPSN</sequence>
<dbReference type="PROSITE" id="PS51384">
    <property type="entry name" value="FAD_FR"/>
    <property type="match status" value="1"/>
</dbReference>
<feature type="domain" description="FAD-binding FR-type" evidence="2">
    <location>
        <begin position="93"/>
        <end position="190"/>
    </location>
</feature>
<dbReference type="RefSeq" id="WP_006870672.1">
    <property type="nucleotide sequence ID" value="NZ_JH413817.1"/>
</dbReference>
<keyword evidence="4" id="KW-1185">Reference proteome</keyword>
<dbReference type="PANTHER" id="PTHR47354">
    <property type="entry name" value="NADH OXIDOREDUCTASE HCR"/>
    <property type="match status" value="1"/>
</dbReference>
<dbReference type="EMBL" id="JH413817">
    <property type="protein sequence ID" value="EHL31281.1"/>
    <property type="molecule type" value="Genomic_DNA"/>
</dbReference>
<dbReference type="eggNOG" id="COG0543">
    <property type="taxonomic scope" value="Bacteria"/>
</dbReference>
<dbReference type="CDD" id="cd00207">
    <property type="entry name" value="fer2"/>
    <property type="match status" value="1"/>
</dbReference>
<evidence type="ECO:0000313" key="3">
    <source>
        <dbReference type="EMBL" id="EHL31281.1"/>
    </source>
</evidence>
<dbReference type="CDD" id="cd06189">
    <property type="entry name" value="flavin_oxioreductase"/>
    <property type="match status" value="1"/>
</dbReference>
<dbReference type="PANTHER" id="PTHR47354:SF5">
    <property type="entry name" value="PROTEIN RFBI"/>
    <property type="match status" value="1"/>
</dbReference>
<dbReference type="AlphaFoldDB" id="G9ENC0"/>
<evidence type="ECO:0008006" key="5">
    <source>
        <dbReference type="Google" id="ProtNLM"/>
    </source>
</evidence>
<dbReference type="PROSITE" id="PS51085">
    <property type="entry name" value="2FE2S_FER_2"/>
    <property type="match status" value="1"/>
</dbReference>
<evidence type="ECO:0000259" key="1">
    <source>
        <dbReference type="PROSITE" id="PS51085"/>
    </source>
</evidence>
<dbReference type="HOGENOM" id="CLU_003827_7_0_6"/>
<dbReference type="PRINTS" id="PR00410">
    <property type="entry name" value="PHEHYDRXLASE"/>
</dbReference>
<reference evidence="3 4" key="1">
    <citation type="journal article" date="2011" name="BMC Genomics">
        <title>Insight into cross-talk between intra-amoebal pathogens.</title>
        <authorList>
            <person name="Gimenez G."/>
            <person name="Bertelli C."/>
            <person name="Moliner C."/>
            <person name="Robert C."/>
            <person name="Raoult D."/>
            <person name="Fournier P.E."/>
            <person name="Greub G."/>
        </authorList>
    </citation>
    <scope>NUCLEOTIDE SEQUENCE [LARGE SCALE GENOMIC DNA]</scope>
    <source>
        <strain evidence="3 4">LLAP12</strain>
    </source>
</reference>
<dbReference type="FunCoup" id="G9ENC0">
    <property type="interactions" value="225"/>
</dbReference>
<dbReference type="SUPFAM" id="SSF54292">
    <property type="entry name" value="2Fe-2S ferredoxin-like"/>
    <property type="match status" value="1"/>
</dbReference>
<dbReference type="STRING" id="658187.LDG_6742"/>
<dbReference type="GO" id="GO:0051536">
    <property type="term" value="F:iron-sulfur cluster binding"/>
    <property type="evidence" value="ECO:0007669"/>
    <property type="project" value="InterPro"/>
</dbReference>
<dbReference type="eggNOG" id="COG1018">
    <property type="taxonomic scope" value="Bacteria"/>
</dbReference>
<dbReference type="InterPro" id="IPR012675">
    <property type="entry name" value="Beta-grasp_dom_sf"/>
</dbReference>
<organism evidence="3 4">
    <name type="scientific">Legionella drancourtii LLAP12</name>
    <dbReference type="NCBI Taxonomy" id="658187"/>
    <lineage>
        <taxon>Bacteria</taxon>
        <taxon>Pseudomonadati</taxon>
        <taxon>Pseudomonadota</taxon>
        <taxon>Gammaproteobacteria</taxon>
        <taxon>Legionellales</taxon>
        <taxon>Legionellaceae</taxon>
        <taxon>Legionella</taxon>
    </lineage>
</organism>
<dbReference type="SUPFAM" id="SSF52343">
    <property type="entry name" value="Ferredoxin reductase-like, C-terminal NADP-linked domain"/>
    <property type="match status" value="1"/>
</dbReference>
<dbReference type="InterPro" id="IPR008333">
    <property type="entry name" value="Cbr1-like_FAD-bd_dom"/>
</dbReference>
<dbReference type="InParanoid" id="G9ENC0"/>
<dbReference type="InterPro" id="IPR017938">
    <property type="entry name" value="Riboflavin_synthase-like_b-brl"/>
</dbReference>
<protein>
    <recommendedName>
        <fullName evidence="5">CDP-6-deoxy-delta-3,4-glucoseen reductase</fullName>
    </recommendedName>
</protein>
<dbReference type="InterPro" id="IPR036010">
    <property type="entry name" value="2Fe-2S_ferredoxin-like_sf"/>
</dbReference>
<dbReference type="InterPro" id="IPR039261">
    <property type="entry name" value="FNR_nucleotide-bd"/>
</dbReference>
<gene>
    <name evidence="3" type="ORF">LDG_6742</name>
</gene>
<dbReference type="InterPro" id="IPR001041">
    <property type="entry name" value="2Fe-2S_ferredoxin-type"/>
</dbReference>
<dbReference type="Gene3D" id="2.40.30.10">
    <property type="entry name" value="Translation factors"/>
    <property type="match status" value="1"/>
</dbReference>
<evidence type="ECO:0000259" key="2">
    <source>
        <dbReference type="PROSITE" id="PS51384"/>
    </source>
</evidence>
<dbReference type="Proteomes" id="UP000002770">
    <property type="component" value="Unassembled WGS sequence"/>
</dbReference>
<proteinExistence type="predicted"/>
<dbReference type="Gene3D" id="3.10.20.30">
    <property type="match status" value="1"/>
</dbReference>